<keyword evidence="4" id="KW-1185">Reference proteome</keyword>
<feature type="domain" description="F-box" evidence="2">
    <location>
        <begin position="18"/>
        <end position="56"/>
    </location>
</feature>
<dbReference type="AlphaFoldDB" id="A0A9W8ZJM5"/>
<dbReference type="CDD" id="cd09917">
    <property type="entry name" value="F-box_SF"/>
    <property type="match status" value="1"/>
</dbReference>
<sequence length="337" mass="38538">MATPDAPPGSPLNLVSPDIPPEIILKIIQYLPFQNGREIIRLQQVHPRLRDLLRNYERSLTREFMNQELPHASTDFPCCAKFGYRCLSECVQRYDIVDDIMDALSSRQNYYAVDRHNVPLLNTGLLLLYRVASLDDCHAQLAFIKALPRDPLTAMYLTLHHSTLTARYHGSGWIHQRTYGRFMDANQISLRNELEFCFAEAALTLGPEFISVLLLRPTKPGAEATFLNFYHDHGTHDWEWPGWGEGKGEFNPPRTQGPKKPDGSMGRSLFTTLLERLADCSNCSLDEVRLKTEEEANDPEHPLSELTLYGKARLMSGQNWAWTEEEQQKGRRDSVHS</sequence>
<comment type="caution">
    <text evidence="3">The sequence shown here is derived from an EMBL/GenBank/DDBJ whole genome shotgun (WGS) entry which is preliminary data.</text>
</comment>
<reference evidence="3" key="1">
    <citation type="submission" date="2022-10" db="EMBL/GenBank/DDBJ databases">
        <title>Tapping the CABI collections for fungal endophytes: first genome assemblies for Collariella, Neodidymelliopsis, Ascochyta clinopodiicola, Didymella pomorum, Didymosphaeria variabile, Neocosmospora piperis and Neocucurbitaria cava.</title>
        <authorList>
            <person name="Hill R."/>
        </authorList>
    </citation>
    <scope>NUCLEOTIDE SEQUENCE</scope>
    <source>
        <strain evidence="3">IMI 355091</strain>
    </source>
</reference>
<dbReference type="Proteomes" id="UP001140510">
    <property type="component" value="Unassembled WGS sequence"/>
</dbReference>
<protein>
    <recommendedName>
        <fullName evidence="2">F-box domain-containing protein</fullName>
    </recommendedName>
</protein>
<evidence type="ECO:0000259" key="2">
    <source>
        <dbReference type="Pfam" id="PF00646"/>
    </source>
</evidence>
<organism evidence="3 4">
    <name type="scientific">Didymella pomorum</name>
    <dbReference type="NCBI Taxonomy" id="749634"/>
    <lineage>
        <taxon>Eukaryota</taxon>
        <taxon>Fungi</taxon>
        <taxon>Dikarya</taxon>
        <taxon>Ascomycota</taxon>
        <taxon>Pezizomycotina</taxon>
        <taxon>Dothideomycetes</taxon>
        <taxon>Pleosporomycetidae</taxon>
        <taxon>Pleosporales</taxon>
        <taxon>Pleosporineae</taxon>
        <taxon>Didymellaceae</taxon>
        <taxon>Didymella</taxon>
    </lineage>
</organism>
<dbReference type="InterPro" id="IPR001810">
    <property type="entry name" value="F-box_dom"/>
</dbReference>
<evidence type="ECO:0000313" key="3">
    <source>
        <dbReference type="EMBL" id="KAJ4407515.1"/>
    </source>
</evidence>
<feature type="region of interest" description="Disordered" evidence="1">
    <location>
        <begin position="243"/>
        <end position="266"/>
    </location>
</feature>
<name>A0A9W8ZJM5_9PLEO</name>
<dbReference type="Pfam" id="PF00646">
    <property type="entry name" value="F-box"/>
    <property type="match status" value="1"/>
</dbReference>
<evidence type="ECO:0000256" key="1">
    <source>
        <dbReference type="SAM" id="MobiDB-lite"/>
    </source>
</evidence>
<dbReference type="OrthoDB" id="5372859at2759"/>
<gene>
    <name evidence="3" type="ORF">N0V91_003783</name>
</gene>
<dbReference type="EMBL" id="JAPEVA010000020">
    <property type="protein sequence ID" value="KAJ4407515.1"/>
    <property type="molecule type" value="Genomic_DNA"/>
</dbReference>
<accession>A0A9W8ZJM5</accession>
<evidence type="ECO:0000313" key="4">
    <source>
        <dbReference type="Proteomes" id="UP001140510"/>
    </source>
</evidence>
<proteinExistence type="predicted"/>